<evidence type="ECO:0000313" key="1">
    <source>
        <dbReference type="EMBL" id="KAF5328192.1"/>
    </source>
</evidence>
<comment type="caution">
    <text evidence="1">The sequence shown here is derived from an EMBL/GenBank/DDBJ whole genome shotgun (WGS) entry which is preliminary data.</text>
</comment>
<proteinExistence type="predicted"/>
<name>A0A8H5BTR1_9AGAR</name>
<reference evidence="1 2" key="1">
    <citation type="journal article" date="2020" name="ISME J.">
        <title>Uncovering the hidden diversity of litter-decomposition mechanisms in mushroom-forming fungi.</title>
        <authorList>
            <person name="Floudas D."/>
            <person name="Bentzer J."/>
            <person name="Ahren D."/>
            <person name="Johansson T."/>
            <person name="Persson P."/>
            <person name="Tunlid A."/>
        </authorList>
    </citation>
    <scope>NUCLEOTIDE SEQUENCE [LARGE SCALE GENOMIC DNA]</scope>
    <source>
        <strain evidence="1 2">CBS 101986</strain>
    </source>
</reference>
<dbReference type="AlphaFoldDB" id="A0A8H5BTR1"/>
<gene>
    <name evidence="1" type="ORF">D9619_013385</name>
</gene>
<organism evidence="1 2">
    <name type="scientific">Psilocybe cf. subviscida</name>
    <dbReference type="NCBI Taxonomy" id="2480587"/>
    <lineage>
        <taxon>Eukaryota</taxon>
        <taxon>Fungi</taxon>
        <taxon>Dikarya</taxon>
        <taxon>Basidiomycota</taxon>
        <taxon>Agaricomycotina</taxon>
        <taxon>Agaricomycetes</taxon>
        <taxon>Agaricomycetidae</taxon>
        <taxon>Agaricales</taxon>
        <taxon>Agaricineae</taxon>
        <taxon>Strophariaceae</taxon>
        <taxon>Psilocybe</taxon>
    </lineage>
</organism>
<dbReference type="EMBL" id="JAACJJ010000005">
    <property type="protein sequence ID" value="KAF5328192.1"/>
    <property type="molecule type" value="Genomic_DNA"/>
</dbReference>
<protein>
    <submittedName>
        <fullName evidence="1">Uncharacterized protein</fullName>
    </submittedName>
</protein>
<accession>A0A8H5BTR1</accession>
<evidence type="ECO:0000313" key="2">
    <source>
        <dbReference type="Proteomes" id="UP000567179"/>
    </source>
</evidence>
<dbReference type="Proteomes" id="UP000567179">
    <property type="component" value="Unassembled WGS sequence"/>
</dbReference>
<sequence length="682" mass="77442">MNPPTSLVSNAVIAGGSFTLINNNHNVRSTLGPLDRLLQAVSPSAFHNSGERNDPPRCLSIIYVWQHFNPPFLIFIASRLEHDIETFFGVTTVDSILTRVILDQEYHPDADITKFLKNEFHDCRTSHPFKHLTPPGWPPTDAVYQLVGKASGQFIYASTVTRYVKSPRRNPAVSLDIVLGVRPASGSLPFAQLDALYTHILSNVEHIDTVLKLLNFMLSYKSIPIQHSFDSLDLQPDGLTFMHFHGLELLFSMELGTIDVFFCDLRSLMEVEADGTELTKFTLKHVSFHDFLCDHSRSGVYYIGAAHHTEHNFAMCLDFLGKSHGASSISALNEALKYLRKNVKNIDSVETSTLVKSLKSFSVPHWLTVATTEKCTAPAITKEIIYRDSWERCPVESHLCMCSSPEMFVDLFVDFVRKVKCSTSAGTWTIQRLSPAMDNVWDQLLLGARTLSINLDNLQLALLSLSNGTVLSLSDATGTILQWEVHSNEDNKACIVPIEKVLVAYLSSSSQHSAKLKRKTFADAAHFCLEQLCAHLDSTVAPEIISERLRRRRICFPWKWHRRIIKEHVGDNKETPWMWLPQYGRYNSRERYSLRVQRHEIVYFTNKPKGDKRLDTHHIRYQMDQYHFLLLLVPLLLEKAGKSDGLVATCMHKRFTSMSQEFPQAMGKARSAMADYVARWSD</sequence>
<dbReference type="OrthoDB" id="4772757at2759"/>
<keyword evidence="2" id="KW-1185">Reference proteome</keyword>